<evidence type="ECO:0000313" key="1">
    <source>
        <dbReference type="EMBL" id="GHE00484.1"/>
    </source>
</evidence>
<dbReference type="EMBL" id="BNAB01000004">
    <property type="protein sequence ID" value="GHE00484.1"/>
    <property type="molecule type" value="Genomic_DNA"/>
</dbReference>
<comment type="caution">
    <text evidence="1">The sequence shown here is derived from an EMBL/GenBank/DDBJ whole genome shotgun (WGS) entry which is preliminary data.</text>
</comment>
<dbReference type="Proteomes" id="UP000634647">
    <property type="component" value="Unassembled WGS sequence"/>
</dbReference>
<proteinExistence type="predicted"/>
<evidence type="ECO:0000313" key="2">
    <source>
        <dbReference type="EMBL" id="SDW61212.1"/>
    </source>
</evidence>
<gene>
    <name evidence="1" type="ORF">GCM10008024_12170</name>
    <name evidence="2" type="ORF">SAMN05444006_10599</name>
</gene>
<dbReference type="Proteomes" id="UP000199541">
    <property type="component" value="Unassembled WGS sequence"/>
</dbReference>
<accession>A0AAN4UPS1</accession>
<name>A0AAN4UPS1_9RHOB</name>
<keyword evidence="3" id="KW-1185">Reference proteome</keyword>
<organism evidence="1 4">
    <name type="scientific">Allgaiera indica</name>
    <dbReference type="NCBI Taxonomy" id="765699"/>
    <lineage>
        <taxon>Bacteria</taxon>
        <taxon>Pseudomonadati</taxon>
        <taxon>Pseudomonadota</taxon>
        <taxon>Alphaproteobacteria</taxon>
        <taxon>Rhodobacterales</taxon>
        <taxon>Paracoccaceae</taxon>
        <taxon>Allgaiera</taxon>
    </lineage>
</organism>
<evidence type="ECO:0000313" key="4">
    <source>
        <dbReference type="Proteomes" id="UP000634647"/>
    </source>
</evidence>
<dbReference type="InterPro" id="IPR058227">
    <property type="entry name" value="RSP_7527-like"/>
</dbReference>
<dbReference type="NCBIfam" id="NF046098">
    <property type="entry name" value="RSP_7527_fam"/>
    <property type="match status" value="1"/>
</dbReference>
<reference evidence="1" key="1">
    <citation type="journal article" date="2014" name="Int. J. Syst. Evol. Microbiol.">
        <title>Complete genome sequence of Corynebacterium casei LMG S-19264T (=DSM 44701T), isolated from a smear-ripened cheese.</title>
        <authorList>
            <consortium name="US DOE Joint Genome Institute (JGI-PGF)"/>
            <person name="Walter F."/>
            <person name="Albersmeier A."/>
            <person name="Kalinowski J."/>
            <person name="Ruckert C."/>
        </authorList>
    </citation>
    <scope>NUCLEOTIDE SEQUENCE</scope>
    <source>
        <strain evidence="1">CGMCC 1.10859</strain>
    </source>
</reference>
<sequence>MNSFDTLRSRDYAAIEREARQLRARALAEMIAGLRARMAAHRAARTAPVARPIASKPRAA</sequence>
<reference evidence="2 3" key="2">
    <citation type="submission" date="2016-10" db="EMBL/GenBank/DDBJ databases">
        <authorList>
            <person name="Varghese N."/>
            <person name="Submissions S."/>
        </authorList>
    </citation>
    <scope>NUCLEOTIDE SEQUENCE [LARGE SCALE GENOMIC DNA]</scope>
    <source>
        <strain evidence="2 3">DSM 24802</strain>
    </source>
</reference>
<protein>
    <submittedName>
        <fullName evidence="1">Uncharacterized protein</fullName>
    </submittedName>
</protein>
<dbReference type="EMBL" id="FNOB01000005">
    <property type="protein sequence ID" value="SDW61212.1"/>
    <property type="molecule type" value="Genomic_DNA"/>
</dbReference>
<dbReference type="AlphaFoldDB" id="A0AAN4UPS1"/>
<evidence type="ECO:0000313" key="3">
    <source>
        <dbReference type="Proteomes" id="UP000199541"/>
    </source>
</evidence>
<reference evidence="1" key="3">
    <citation type="submission" date="2023-06" db="EMBL/GenBank/DDBJ databases">
        <authorList>
            <person name="Sun Q."/>
            <person name="Zhou Y."/>
        </authorList>
    </citation>
    <scope>NUCLEOTIDE SEQUENCE</scope>
    <source>
        <strain evidence="1">CGMCC 1.10859</strain>
    </source>
</reference>
<dbReference type="RefSeq" id="WP_035843371.1">
    <property type="nucleotide sequence ID" value="NZ_BNAB01000004.1"/>
</dbReference>